<dbReference type="AlphaFoldDB" id="A0A9D7FG40"/>
<proteinExistence type="predicted"/>
<gene>
    <name evidence="1" type="ORF">IPJ48_16255</name>
</gene>
<dbReference type="Gene3D" id="3.30.460.10">
    <property type="entry name" value="Beta Polymerase, domain 2"/>
    <property type="match status" value="1"/>
</dbReference>
<dbReference type="InterPro" id="IPR043519">
    <property type="entry name" value="NT_sf"/>
</dbReference>
<dbReference type="CDD" id="cd05403">
    <property type="entry name" value="NT_KNTase_like"/>
    <property type="match status" value="1"/>
</dbReference>
<sequence length="99" mass="10814">MRLTENQRQSIKSAVTRVIGEGTRIWLFGSRVDDSKRGGDIDLLIETETVVPSRVGALCQLEGALVVRLGNRKIDVLLKDARTADTPITLAARKTGVLL</sequence>
<evidence type="ECO:0000313" key="1">
    <source>
        <dbReference type="EMBL" id="MBK7424500.1"/>
    </source>
</evidence>
<dbReference type="EMBL" id="JADJNC010000031">
    <property type="protein sequence ID" value="MBK7424500.1"/>
    <property type="molecule type" value="Genomic_DNA"/>
</dbReference>
<organism evidence="1 2">
    <name type="scientific">Candidatus Propionivibrio dominans</name>
    <dbReference type="NCBI Taxonomy" id="2954373"/>
    <lineage>
        <taxon>Bacteria</taxon>
        <taxon>Pseudomonadati</taxon>
        <taxon>Pseudomonadota</taxon>
        <taxon>Betaproteobacteria</taxon>
        <taxon>Rhodocyclales</taxon>
        <taxon>Rhodocyclaceae</taxon>
        <taxon>Propionivibrio</taxon>
    </lineage>
</organism>
<dbReference type="SUPFAM" id="SSF81301">
    <property type="entry name" value="Nucleotidyltransferase"/>
    <property type="match status" value="1"/>
</dbReference>
<protein>
    <submittedName>
        <fullName evidence="1">Nucleotidyltransferase domain-containing protein</fullName>
    </submittedName>
</protein>
<reference evidence="1" key="1">
    <citation type="submission" date="2020-10" db="EMBL/GenBank/DDBJ databases">
        <title>Connecting structure to function with the recovery of over 1000 high-quality activated sludge metagenome-assembled genomes encoding full-length rRNA genes using long-read sequencing.</title>
        <authorList>
            <person name="Singleton C.M."/>
            <person name="Petriglieri F."/>
            <person name="Kristensen J.M."/>
            <person name="Kirkegaard R.H."/>
            <person name="Michaelsen T.Y."/>
            <person name="Andersen M.H."/>
            <person name="Karst S.M."/>
            <person name="Dueholm M.S."/>
            <person name="Nielsen P.H."/>
            <person name="Albertsen M."/>
        </authorList>
    </citation>
    <scope>NUCLEOTIDE SEQUENCE</scope>
    <source>
        <strain evidence="1">EsbW_18-Q3-R4-48_MAXAC.044</strain>
    </source>
</reference>
<dbReference type="Proteomes" id="UP000886602">
    <property type="component" value="Unassembled WGS sequence"/>
</dbReference>
<evidence type="ECO:0000313" key="2">
    <source>
        <dbReference type="Proteomes" id="UP000886602"/>
    </source>
</evidence>
<name>A0A9D7FG40_9RHOO</name>
<accession>A0A9D7FG40</accession>
<comment type="caution">
    <text evidence="1">The sequence shown here is derived from an EMBL/GenBank/DDBJ whole genome shotgun (WGS) entry which is preliminary data.</text>
</comment>